<accession>A0A9W5WUI9</accession>
<dbReference type="OrthoDB" id="239865at2759"/>
<keyword evidence="2" id="KW-1185">Reference proteome</keyword>
<name>A0A9W5WUI9_BABOV</name>
<evidence type="ECO:0000313" key="1">
    <source>
        <dbReference type="EMBL" id="GFE53953.1"/>
    </source>
</evidence>
<sequence>MLLVPHSEALIEDITAKNHDGSDVYLNGSVISPDGSVFAAVFSDARITIYPSGANKNDSTEVEPIATSPSTLSPEFHIRCNDDVRSVSFFPNFKREDPDSCCLLAVSRGSPIHLYDTHSGQKHFTYKPNNLREEMAELYSLDFHPLGKYFMGGSRGTLHIFDIERPGQNIEVRPLSTKNGRKFGLISSISHNPYSHNIHACGDYNSQIGVFDHNESRHKSLFEPFSDSEHNMGPINQLKWLNESIFLVGSRTDIYIRAYDIRGTIHTPIMRFKRPATTNQKITFDVNDNILISGTSDGDVVSYDLVSGNLTMSQKIAKATVSSTNIHPNYPLLLTSTGSRLYKSYVDEHIDVKSALQMWKIKYETDC</sequence>
<dbReference type="Proteomes" id="UP001057455">
    <property type="component" value="Unassembled WGS sequence"/>
</dbReference>
<proteinExistence type="predicted"/>
<dbReference type="InterPro" id="IPR001680">
    <property type="entry name" value="WD40_rpt"/>
</dbReference>
<dbReference type="InterPro" id="IPR015943">
    <property type="entry name" value="WD40/YVTN_repeat-like_dom_sf"/>
</dbReference>
<evidence type="ECO:0000313" key="2">
    <source>
        <dbReference type="Proteomes" id="UP001057455"/>
    </source>
</evidence>
<dbReference type="AlphaFoldDB" id="A0A9W5WUI9"/>
<gene>
    <name evidence="1" type="ORF">BaOVIS_013570</name>
</gene>
<protein>
    <submittedName>
        <fullName evidence="1">Guanine nucleotide-binding, putative</fullName>
    </submittedName>
</protein>
<dbReference type="EMBL" id="BLIY01000008">
    <property type="protein sequence ID" value="GFE53953.1"/>
    <property type="molecule type" value="Genomic_DNA"/>
</dbReference>
<organism evidence="1 2">
    <name type="scientific">Babesia ovis</name>
    <dbReference type="NCBI Taxonomy" id="5869"/>
    <lineage>
        <taxon>Eukaryota</taxon>
        <taxon>Sar</taxon>
        <taxon>Alveolata</taxon>
        <taxon>Apicomplexa</taxon>
        <taxon>Aconoidasida</taxon>
        <taxon>Piroplasmida</taxon>
        <taxon>Babesiidae</taxon>
        <taxon>Babesia</taxon>
    </lineage>
</organism>
<dbReference type="PANTHER" id="PTHR13211">
    <property type="entry name" value="TELOMERASE CAJAL BODY PROTEIN 1"/>
    <property type="match status" value="1"/>
</dbReference>
<dbReference type="Gene3D" id="2.130.10.10">
    <property type="entry name" value="YVTN repeat-like/Quinoprotein amine dehydrogenase"/>
    <property type="match status" value="1"/>
</dbReference>
<dbReference type="PANTHER" id="PTHR13211:SF0">
    <property type="entry name" value="TELOMERASE CAJAL BODY PROTEIN 1"/>
    <property type="match status" value="1"/>
</dbReference>
<reference evidence="1" key="1">
    <citation type="submission" date="2019-12" db="EMBL/GenBank/DDBJ databases">
        <title>Genome sequence of Babesia ovis.</title>
        <authorList>
            <person name="Yamagishi J."/>
            <person name="Sevinc F."/>
            <person name="Xuan X."/>
        </authorList>
    </citation>
    <scope>NUCLEOTIDE SEQUENCE</scope>
    <source>
        <strain evidence="1">Selcuk</strain>
    </source>
</reference>
<dbReference type="SMART" id="SM00320">
    <property type="entry name" value="WD40"/>
    <property type="match status" value="5"/>
</dbReference>
<dbReference type="SUPFAM" id="SSF50978">
    <property type="entry name" value="WD40 repeat-like"/>
    <property type="match status" value="1"/>
</dbReference>
<dbReference type="InterPro" id="IPR036322">
    <property type="entry name" value="WD40_repeat_dom_sf"/>
</dbReference>
<dbReference type="InterPro" id="IPR051150">
    <property type="entry name" value="SWT21/TCAB1_mRNA_Telomere"/>
</dbReference>
<comment type="caution">
    <text evidence="1">The sequence shown here is derived from an EMBL/GenBank/DDBJ whole genome shotgun (WGS) entry which is preliminary data.</text>
</comment>